<evidence type="ECO:0000313" key="6">
    <source>
        <dbReference type="Proteomes" id="UP000316030"/>
    </source>
</evidence>
<proteinExistence type="inferred from homology"/>
<keyword evidence="6" id="KW-1185">Reference proteome</keyword>
<dbReference type="InterPro" id="IPR044946">
    <property type="entry name" value="Restrct_endonuc_typeI_TRD_sf"/>
</dbReference>
<dbReference type="Gene3D" id="3.90.220.20">
    <property type="entry name" value="DNA methylase specificity domains"/>
    <property type="match status" value="2"/>
</dbReference>
<dbReference type="GO" id="GO:0009307">
    <property type="term" value="P:DNA restriction-modification system"/>
    <property type="evidence" value="ECO:0007669"/>
    <property type="project" value="UniProtKB-KW"/>
</dbReference>
<dbReference type="AlphaFoldDB" id="A0A521FBI1"/>
<dbReference type="PANTHER" id="PTHR30408:SF12">
    <property type="entry name" value="TYPE I RESTRICTION ENZYME MJAVIII SPECIFICITY SUBUNIT"/>
    <property type="match status" value="1"/>
</dbReference>
<sequence>MNGEKVRLGDICELKYGKSLSKKVREAGEFCVYGSNGVVDNHVEGFTSGKTIIIGRKGSIGEVAFSDGSCWPIDTTYYVDETATKQDARWLYYTLGSLGLTKLNKSAAIPGLNRNDAYDKELWLPPLAEQKRIAGILDQAAELCRLRTRALEKLNTLGQAIFYEMFGSVHSNPNGFQRVVLGDLIKVSSGQGLTAKEMIPGDFPVYGGNGINGFHNEGPVGANRIVIGRVGVYCGAVHVTNHPCWVTDNALLVRQLQPCSVTYLAEALRVADLNQYAGRAAQPLISGSRIYPVEILLPPEDQQKRFGEALQAITRQQYSAERASNKIRILFASLQHRAFRGEL</sequence>
<organism evidence="5 6">
    <name type="scientific">Thalassovita litoralis</name>
    <dbReference type="NCBI Taxonomy" id="1010611"/>
    <lineage>
        <taxon>Bacteria</taxon>
        <taxon>Pseudomonadati</taxon>
        <taxon>Pseudomonadota</taxon>
        <taxon>Alphaproteobacteria</taxon>
        <taxon>Rhodobacterales</taxon>
        <taxon>Roseobacteraceae</taxon>
        <taxon>Thalassovita</taxon>
    </lineage>
</organism>
<accession>A0A521FBI1</accession>
<dbReference type="RefSeq" id="WP_142494350.1">
    <property type="nucleotide sequence ID" value="NZ_FXTO01000026.1"/>
</dbReference>
<feature type="domain" description="Type I restriction modification DNA specificity" evidence="4">
    <location>
        <begin position="174"/>
        <end position="317"/>
    </location>
</feature>
<comment type="similarity">
    <text evidence="1">Belongs to the type-I restriction system S methylase family.</text>
</comment>
<dbReference type="GO" id="GO:0003677">
    <property type="term" value="F:DNA binding"/>
    <property type="evidence" value="ECO:0007669"/>
    <property type="project" value="UniProtKB-KW"/>
</dbReference>
<dbReference type="OrthoDB" id="164285at2"/>
<reference evidence="5 6" key="1">
    <citation type="submission" date="2017-05" db="EMBL/GenBank/DDBJ databases">
        <authorList>
            <person name="Varghese N."/>
            <person name="Submissions S."/>
        </authorList>
    </citation>
    <scope>NUCLEOTIDE SEQUENCE [LARGE SCALE GENOMIC DNA]</scope>
    <source>
        <strain evidence="5 6">DSM 29506</strain>
    </source>
</reference>
<dbReference type="Proteomes" id="UP000316030">
    <property type="component" value="Unassembled WGS sequence"/>
</dbReference>
<dbReference type="InterPro" id="IPR052021">
    <property type="entry name" value="Type-I_RS_S_subunit"/>
</dbReference>
<protein>
    <submittedName>
        <fullName evidence="5">Type I restriction enzyme, S subunit</fullName>
    </submittedName>
</protein>
<dbReference type="PANTHER" id="PTHR30408">
    <property type="entry name" value="TYPE-1 RESTRICTION ENZYME ECOKI SPECIFICITY PROTEIN"/>
    <property type="match status" value="1"/>
</dbReference>
<evidence type="ECO:0000313" key="5">
    <source>
        <dbReference type="EMBL" id="SMO93503.1"/>
    </source>
</evidence>
<keyword evidence="3" id="KW-0238">DNA-binding</keyword>
<evidence type="ECO:0000259" key="4">
    <source>
        <dbReference type="Pfam" id="PF01420"/>
    </source>
</evidence>
<evidence type="ECO:0000256" key="1">
    <source>
        <dbReference type="ARBA" id="ARBA00010923"/>
    </source>
</evidence>
<name>A0A521FBI1_9RHOB</name>
<dbReference type="CDD" id="cd17266">
    <property type="entry name" value="RMtype1_S_Sau1132ORF3780P-TRD2-CR2_like"/>
    <property type="match status" value="1"/>
</dbReference>
<evidence type="ECO:0000256" key="2">
    <source>
        <dbReference type="ARBA" id="ARBA00022747"/>
    </source>
</evidence>
<evidence type="ECO:0000256" key="3">
    <source>
        <dbReference type="ARBA" id="ARBA00023125"/>
    </source>
</evidence>
<dbReference type="EMBL" id="FXTO01000026">
    <property type="protein sequence ID" value="SMO93503.1"/>
    <property type="molecule type" value="Genomic_DNA"/>
</dbReference>
<dbReference type="Pfam" id="PF01420">
    <property type="entry name" value="Methylase_S"/>
    <property type="match status" value="2"/>
</dbReference>
<dbReference type="InterPro" id="IPR000055">
    <property type="entry name" value="Restrct_endonuc_typeI_TRD"/>
</dbReference>
<dbReference type="SUPFAM" id="SSF116734">
    <property type="entry name" value="DNA methylase specificity domain"/>
    <property type="match status" value="2"/>
</dbReference>
<feature type="domain" description="Type I restriction modification DNA specificity" evidence="4">
    <location>
        <begin position="4"/>
        <end position="154"/>
    </location>
</feature>
<dbReference type="CDD" id="cd17267">
    <property type="entry name" value="RMtype1_S_EcoAO83I-TRD1-CR1_like"/>
    <property type="match status" value="1"/>
</dbReference>
<gene>
    <name evidence="5" type="ORF">SAMN06265173_12636</name>
</gene>
<keyword evidence="2" id="KW-0680">Restriction system</keyword>
<dbReference type="Gene3D" id="1.10.287.1120">
    <property type="entry name" value="Bipartite methylase S protein"/>
    <property type="match status" value="1"/>
</dbReference>